<comment type="similarity">
    <text evidence="2 11 13">Belongs to the TonB-dependent receptor family.</text>
</comment>
<evidence type="ECO:0000256" key="10">
    <source>
        <dbReference type="ARBA" id="ARBA00023237"/>
    </source>
</evidence>
<keyword evidence="4 11" id="KW-1134">Transmembrane beta strand</keyword>
<evidence type="ECO:0000256" key="4">
    <source>
        <dbReference type="ARBA" id="ARBA00022452"/>
    </source>
</evidence>
<dbReference type="InterPro" id="IPR039426">
    <property type="entry name" value="TonB-dep_rcpt-like"/>
</dbReference>
<dbReference type="AlphaFoldDB" id="S9ZAJ5"/>
<feature type="signal peptide" evidence="14">
    <location>
        <begin position="1"/>
        <end position="25"/>
    </location>
</feature>
<protein>
    <submittedName>
        <fullName evidence="17">TonB-denpendent receptor</fullName>
    </submittedName>
</protein>
<dbReference type="InterPro" id="IPR000531">
    <property type="entry name" value="Beta-barrel_TonB"/>
</dbReference>
<dbReference type="EMBL" id="ATJV01000091">
    <property type="protein sequence ID" value="EPZ14305.1"/>
    <property type="molecule type" value="Genomic_DNA"/>
</dbReference>
<feature type="chain" id="PRO_5004573638" evidence="14">
    <location>
        <begin position="26"/>
        <end position="764"/>
    </location>
</feature>
<dbReference type="GO" id="GO:0015344">
    <property type="term" value="F:siderophore uptake transmembrane transporter activity"/>
    <property type="evidence" value="ECO:0007669"/>
    <property type="project" value="TreeGrafter"/>
</dbReference>
<dbReference type="SUPFAM" id="SSF56935">
    <property type="entry name" value="Porins"/>
    <property type="match status" value="1"/>
</dbReference>
<feature type="domain" description="TonB-dependent receptor-like beta-barrel" evidence="15">
    <location>
        <begin position="268"/>
        <end position="714"/>
    </location>
</feature>
<dbReference type="InterPro" id="IPR036942">
    <property type="entry name" value="Beta-barrel_TonB_sf"/>
</dbReference>
<dbReference type="Proteomes" id="UP000015455">
    <property type="component" value="Unassembled WGS sequence"/>
</dbReference>
<dbReference type="RefSeq" id="WP_021250614.1">
    <property type="nucleotide sequence ID" value="NZ_ATJV01000091.1"/>
</dbReference>
<evidence type="ECO:0000256" key="8">
    <source>
        <dbReference type="ARBA" id="ARBA00023136"/>
    </source>
</evidence>
<dbReference type="PROSITE" id="PS01156">
    <property type="entry name" value="TONB_DEPENDENT_REC_2"/>
    <property type="match status" value="1"/>
</dbReference>
<evidence type="ECO:0000256" key="14">
    <source>
        <dbReference type="SAM" id="SignalP"/>
    </source>
</evidence>
<keyword evidence="9 17" id="KW-0675">Receptor</keyword>
<keyword evidence="8 11" id="KW-0472">Membrane</keyword>
<evidence type="ECO:0000256" key="5">
    <source>
        <dbReference type="ARBA" id="ARBA00022692"/>
    </source>
</evidence>
<evidence type="ECO:0000259" key="15">
    <source>
        <dbReference type="Pfam" id="PF00593"/>
    </source>
</evidence>
<keyword evidence="6 14" id="KW-0732">Signal</keyword>
<dbReference type="InterPro" id="IPR037066">
    <property type="entry name" value="Plug_dom_sf"/>
</dbReference>
<dbReference type="InterPro" id="IPR010917">
    <property type="entry name" value="TonB_rcpt_CS"/>
</dbReference>
<dbReference type="InterPro" id="IPR012910">
    <property type="entry name" value="Plug_dom"/>
</dbReference>
<sequence length="764" mass="83173">MMKTNFRRLPLALAVSLAMPWVAHAQESTLGKIVVTGTATAVGPTEVAPQTVEALKPATSDTATLLRDVPGVSVYGAGGVSSLPAIRGLGDDRIRIKVDGMDLIAACPNHMNPALSYLDPSNVGLLEIYPGVAPVSVGGDSIAGTIVAESKPPLFAQPGQGVLTTGEIGSFYRSNGEAWGANLQATLATESFSVSYAGSTAESKNYDAARKFKTLAATGRLGHTLALDEVGSTAYKSRNHELGFAFKGGDHLLEAKLGMQDIPYELWPNQRMDMLKNDQTRVNLRYQGEFDWGALEARAYREKVEHFMDFGADKRFWYGNAMPPLGSGGPGAIDGTPCAPVGTAACATGMPMNTESTNTGLSLKGDIKLSGEDLIRVGAELQRFQLDDWWPASGGGMAPNTFWNINDGERDRKVLFGEWEGRLAPQWLTVAGVRFERVTTDAGPVQAYNNAVAPATTLVPAFNNRDRERTDNNWDWSVLTRYTVDPSLDVEFGLARKVRSPSLYERYSWYSRGMEMLMINWFGDGNGYIGDMDLKPEKAHTVSATFDWHAIDRSWEFTATPYYSRVTDYIDGVRCPTSLGGSCNAANLTATNNFVYLQLANQSARLFGIDLSGKMPLAKTAVGEFGLKGLLSYTDGKNRDSGEDLYNIMPLNGKLTLTHQYGGWDNALEVVMVKAKRDVSEVRNEVETPGYSLFNLRTSYAWKQVRVDFGVENLFDKFYYLPLGGAYVGQGTTMTANPVGAVPRWGNAVPGMGRSIYAGVNVRF</sequence>
<keyword evidence="5 11" id="KW-0812">Transmembrane</keyword>
<dbReference type="Pfam" id="PF00593">
    <property type="entry name" value="TonB_dep_Rec_b-barrel"/>
    <property type="match status" value="1"/>
</dbReference>
<keyword evidence="10 11" id="KW-0998">Cell outer membrane</keyword>
<evidence type="ECO:0000256" key="6">
    <source>
        <dbReference type="ARBA" id="ARBA00022729"/>
    </source>
</evidence>
<evidence type="ECO:0000313" key="18">
    <source>
        <dbReference type="Proteomes" id="UP000015455"/>
    </source>
</evidence>
<evidence type="ECO:0000256" key="3">
    <source>
        <dbReference type="ARBA" id="ARBA00022448"/>
    </source>
</evidence>
<dbReference type="Pfam" id="PF07715">
    <property type="entry name" value="Plug"/>
    <property type="match status" value="1"/>
</dbReference>
<keyword evidence="7 13" id="KW-0798">TonB box</keyword>
<dbReference type="PATRIC" id="fig|1348657.5.peg.3215"/>
<feature type="short sequence motif" description="TonB C-terminal box" evidence="12">
    <location>
        <begin position="747"/>
        <end position="764"/>
    </location>
</feature>
<evidence type="ECO:0000256" key="1">
    <source>
        <dbReference type="ARBA" id="ARBA00004571"/>
    </source>
</evidence>
<organism evidence="17 18">
    <name type="scientific">Thauera terpenica 58Eu</name>
    <dbReference type="NCBI Taxonomy" id="1348657"/>
    <lineage>
        <taxon>Bacteria</taxon>
        <taxon>Pseudomonadati</taxon>
        <taxon>Pseudomonadota</taxon>
        <taxon>Betaproteobacteria</taxon>
        <taxon>Rhodocyclales</taxon>
        <taxon>Zoogloeaceae</taxon>
        <taxon>Thauera</taxon>
    </lineage>
</organism>
<dbReference type="eggNOG" id="COG4771">
    <property type="taxonomic scope" value="Bacteria"/>
</dbReference>
<name>S9ZAJ5_9RHOO</name>
<feature type="domain" description="TonB-dependent receptor plug" evidence="16">
    <location>
        <begin position="57"/>
        <end position="145"/>
    </location>
</feature>
<evidence type="ECO:0000256" key="7">
    <source>
        <dbReference type="ARBA" id="ARBA00023077"/>
    </source>
</evidence>
<dbReference type="PANTHER" id="PTHR30069:SF49">
    <property type="entry name" value="OUTER MEMBRANE PROTEIN C"/>
    <property type="match status" value="1"/>
</dbReference>
<reference evidence="17 18" key="1">
    <citation type="submission" date="2013-06" db="EMBL/GenBank/DDBJ databases">
        <title>Draft genome sequence of Thauera terpenica.</title>
        <authorList>
            <person name="Liu B."/>
            <person name="Frostegard A.H."/>
            <person name="Shapleigh J.P."/>
        </authorList>
    </citation>
    <scope>NUCLEOTIDE SEQUENCE [LARGE SCALE GENOMIC DNA]</scope>
    <source>
        <strain evidence="17 18">58Eu</strain>
    </source>
</reference>
<keyword evidence="3 11" id="KW-0813">Transport</keyword>
<dbReference type="Gene3D" id="2.40.170.20">
    <property type="entry name" value="TonB-dependent receptor, beta-barrel domain"/>
    <property type="match status" value="1"/>
</dbReference>
<keyword evidence="18" id="KW-1185">Reference proteome</keyword>
<evidence type="ECO:0000256" key="11">
    <source>
        <dbReference type="PROSITE-ProRule" id="PRU01360"/>
    </source>
</evidence>
<dbReference type="STRING" id="1348657.M622_19020"/>
<evidence type="ECO:0000256" key="12">
    <source>
        <dbReference type="PROSITE-ProRule" id="PRU10144"/>
    </source>
</evidence>
<comment type="caution">
    <text evidence="17">The sequence shown here is derived from an EMBL/GenBank/DDBJ whole genome shotgun (WGS) entry which is preliminary data.</text>
</comment>
<accession>S9ZAJ5</accession>
<dbReference type="PANTHER" id="PTHR30069">
    <property type="entry name" value="TONB-DEPENDENT OUTER MEMBRANE RECEPTOR"/>
    <property type="match status" value="1"/>
</dbReference>
<dbReference type="PROSITE" id="PS52016">
    <property type="entry name" value="TONB_DEPENDENT_REC_3"/>
    <property type="match status" value="1"/>
</dbReference>
<evidence type="ECO:0000256" key="13">
    <source>
        <dbReference type="RuleBase" id="RU003357"/>
    </source>
</evidence>
<evidence type="ECO:0000313" key="17">
    <source>
        <dbReference type="EMBL" id="EPZ14305.1"/>
    </source>
</evidence>
<evidence type="ECO:0000256" key="9">
    <source>
        <dbReference type="ARBA" id="ARBA00023170"/>
    </source>
</evidence>
<dbReference type="Gene3D" id="2.170.130.10">
    <property type="entry name" value="TonB-dependent receptor, plug domain"/>
    <property type="match status" value="1"/>
</dbReference>
<evidence type="ECO:0000259" key="16">
    <source>
        <dbReference type="Pfam" id="PF07715"/>
    </source>
</evidence>
<comment type="subcellular location">
    <subcellularLocation>
        <location evidence="1 11">Cell outer membrane</location>
        <topology evidence="1 11">Multi-pass membrane protein</topology>
    </subcellularLocation>
</comment>
<gene>
    <name evidence="17" type="ORF">M622_19020</name>
</gene>
<evidence type="ECO:0000256" key="2">
    <source>
        <dbReference type="ARBA" id="ARBA00009810"/>
    </source>
</evidence>
<proteinExistence type="inferred from homology"/>
<dbReference type="GO" id="GO:0009279">
    <property type="term" value="C:cell outer membrane"/>
    <property type="evidence" value="ECO:0007669"/>
    <property type="project" value="UniProtKB-SubCell"/>
</dbReference>
<dbReference type="GO" id="GO:0044718">
    <property type="term" value="P:siderophore transmembrane transport"/>
    <property type="evidence" value="ECO:0007669"/>
    <property type="project" value="TreeGrafter"/>
</dbReference>